<sequence>MKKGIILLWVSTLFLVGCSDGNTKKELSKTKPNTTRNTISQQLKADTMMQKKYDETTIWESIHAKYAAKKYKLADEWTMIDFYNYGGDTEEANAREALWDVKIKLVGDSILYLNNKKVKVRRTKVDASEYKDKSYFKSYLAPFFGIRGINISKSVPVLQLLSSEEDIYSNGLKYIYTGKYLVLDYGGVGVIYKFISKNSKSLPSPTAKLEYTSDDMFKDVEKEKSTKNAQQYNIHEYKGKLKMLSSDRIEPMVSEGGFYFAKLPPYKNFPIFICYNYHEADIFTIYTLRNNALDNQNSVEISATDSYSDVTESFAIFTDGTIYVKTNNGKKSKITVNRISKEGDFYELK</sequence>
<evidence type="ECO:0008006" key="3">
    <source>
        <dbReference type="Google" id="ProtNLM"/>
    </source>
</evidence>
<comment type="caution">
    <text evidence="1">The sequence shown here is derived from an EMBL/GenBank/DDBJ whole genome shotgun (WGS) entry which is preliminary data.</text>
</comment>
<evidence type="ECO:0000313" key="2">
    <source>
        <dbReference type="Proteomes" id="UP000771736"/>
    </source>
</evidence>
<dbReference type="AlphaFoldDB" id="A0A930HKM0"/>
<organism evidence="1 2">
    <name type="scientific">Prevotella aurantiaca</name>
    <dbReference type="NCBI Taxonomy" id="596085"/>
    <lineage>
        <taxon>Bacteria</taxon>
        <taxon>Pseudomonadati</taxon>
        <taxon>Bacteroidota</taxon>
        <taxon>Bacteroidia</taxon>
        <taxon>Bacteroidales</taxon>
        <taxon>Prevotellaceae</taxon>
        <taxon>Prevotella</taxon>
    </lineage>
</organism>
<dbReference type="EMBL" id="JABZSJ010000002">
    <property type="protein sequence ID" value="MBF1383446.1"/>
    <property type="molecule type" value="Genomic_DNA"/>
</dbReference>
<dbReference type="Proteomes" id="UP000771736">
    <property type="component" value="Unassembled WGS sequence"/>
</dbReference>
<evidence type="ECO:0000313" key="1">
    <source>
        <dbReference type="EMBL" id="MBF1383446.1"/>
    </source>
</evidence>
<proteinExistence type="predicted"/>
<gene>
    <name evidence="1" type="ORF">HXN26_01100</name>
</gene>
<dbReference type="PROSITE" id="PS51257">
    <property type="entry name" value="PROKAR_LIPOPROTEIN"/>
    <property type="match status" value="1"/>
</dbReference>
<accession>A0A930HKM0</accession>
<reference evidence="1" key="1">
    <citation type="submission" date="2020-04" db="EMBL/GenBank/DDBJ databases">
        <title>Deep metagenomics examines the oral microbiome during advanced dental caries in children, revealing novel taxa and co-occurrences with host molecules.</title>
        <authorList>
            <person name="Baker J.L."/>
            <person name="Morton J.T."/>
            <person name="Dinis M."/>
            <person name="Alvarez R."/>
            <person name="Tran N.C."/>
            <person name="Knight R."/>
            <person name="Edlund A."/>
        </authorList>
    </citation>
    <scope>NUCLEOTIDE SEQUENCE</scope>
    <source>
        <strain evidence="1">JCVI_44_bin.5</strain>
    </source>
</reference>
<protein>
    <recommendedName>
        <fullName evidence="3">Lipoprotein</fullName>
    </recommendedName>
</protein>
<dbReference type="RefSeq" id="WP_273158243.1">
    <property type="nucleotide sequence ID" value="NZ_JABZSJ010000002.1"/>
</dbReference>
<name>A0A930HKM0_9BACT</name>